<evidence type="ECO:0000256" key="1">
    <source>
        <dbReference type="SAM" id="MobiDB-lite"/>
    </source>
</evidence>
<reference evidence="2" key="1">
    <citation type="submission" date="2020-05" db="EMBL/GenBank/DDBJ databases">
        <title>Phylogenomic resolution of chytrid fungi.</title>
        <authorList>
            <person name="Stajich J.E."/>
            <person name="Amses K."/>
            <person name="Simmons R."/>
            <person name="Seto K."/>
            <person name="Myers J."/>
            <person name="Bonds A."/>
            <person name="Quandt C.A."/>
            <person name="Barry K."/>
            <person name="Liu P."/>
            <person name="Grigoriev I."/>
            <person name="Longcore J.E."/>
            <person name="James T.Y."/>
        </authorList>
    </citation>
    <scope>NUCLEOTIDE SEQUENCE</scope>
    <source>
        <strain evidence="2">JEL0318</strain>
    </source>
</reference>
<organism evidence="2 3">
    <name type="scientific">Rhizophlyctis rosea</name>
    <dbReference type="NCBI Taxonomy" id="64517"/>
    <lineage>
        <taxon>Eukaryota</taxon>
        <taxon>Fungi</taxon>
        <taxon>Fungi incertae sedis</taxon>
        <taxon>Chytridiomycota</taxon>
        <taxon>Chytridiomycota incertae sedis</taxon>
        <taxon>Chytridiomycetes</taxon>
        <taxon>Rhizophlyctidales</taxon>
        <taxon>Rhizophlyctidaceae</taxon>
        <taxon>Rhizophlyctis</taxon>
    </lineage>
</organism>
<comment type="caution">
    <text evidence="2">The sequence shown here is derived from an EMBL/GenBank/DDBJ whole genome shotgun (WGS) entry which is preliminary data.</text>
</comment>
<feature type="region of interest" description="Disordered" evidence="1">
    <location>
        <begin position="1"/>
        <end position="45"/>
    </location>
</feature>
<feature type="compositionally biased region" description="Polar residues" evidence="1">
    <location>
        <begin position="1"/>
        <end position="10"/>
    </location>
</feature>
<accession>A0AAD5X3G1</accession>
<evidence type="ECO:0000313" key="2">
    <source>
        <dbReference type="EMBL" id="KAJ3049046.1"/>
    </source>
</evidence>
<dbReference type="EMBL" id="JADGJD010000700">
    <property type="protein sequence ID" value="KAJ3049046.1"/>
    <property type="molecule type" value="Genomic_DNA"/>
</dbReference>
<name>A0AAD5X3G1_9FUNG</name>
<keyword evidence="3" id="KW-1185">Reference proteome</keyword>
<sequence length="430" mass="47063">MYATTMNNHNKSLRPYSFREEDHVPPESDSPHTGPGPGPGSVGGESLFYTGLDWQVLPLEEPPDPPPNPLGCNFATALPTPASHITTSFTSKHLTVLSDISPIFGSEDPLLFSPQKDNIFDFLPVTALDEAPHTITTRETGPRPSSTSEFFASEVIFNTPKELPDPNFRTPCETLESFDFDLFAPQLGDVGHSPEQQQQDYATGDINFDALVDLIDAHDRQEENLAAAFNLLPDNILSSTFDLGFDFDFSAPLFDSDASETESPVVLAEHLPFFEELGDISNADDALFGTAYTSPVATSPAAIFVSPAQITPQQPPPSFEPTISIPVSDLLRLLNAVQSQQPLQQQQQPLSLNISLPPTPVTPALSTPTPRKRTRASKAKQQTPYTRPEKKDDDDVQKTHACTGPGCKRSFWRKDALRRHIERDGCVGAL</sequence>
<feature type="region of interest" description="Disordered" evidence="1">
    <location>
        <begin position="342"/>
        <end position="407"/>
    </location>
</feature>
<feature type="compositionally biased region" description="Basic and acidic residues" evidence="1">
    <location>
        <begin position="387"/>
        <end position="398"/>
    </location>
</feature>
<proteinExistence type="predicted"/>
<feature type="compositionally biased region" description="Basic and acidic residues" evidence="1">
    <location>
        <begin position="17"/>
        <end position="30"/>
    </location>
</feature>
<protein>
    <submittedName>
        <fullName evidence="2">Uncharacterized protein</fullName>
    </submittedName>
</protein>
<dbReference type="AlphaFoldDB" id="A0AAD5X3G1"/>
<feature type="compositionally biased region" description="Low complexity" evidence="1">
    <location>
        <begin position="342"/>
        <end position="356"/>
    </location>
</feature>
<gene>
    <name evidence="2" type="ORF">HK097_009957</name>
</gene>
<dbReference type="Proteomes" id="UP001212841">
    <property type="component" value="Unassembled WGS sequence"/>
</dbReference>
<dbReference type="Gene3D" id="3.30.160.60">
    <property type="entry name" value="Classic Zinc Finger"/>
    <property type="match status" value="1"/>
</dbReference>
<evidence type="ECO:0000313" key="3">
    <source>
        <dbReference type="Proteomes" id="UP001212841"/>
    </source>
</evidence>